<dbReference type="AlphaFoldDB" id="V4T2J0"/>
<accession>V4T2J0</accession>
<dbReference type="KEGG" id="cic:CICLE_v10004074mg"/>
<sequence>MTLFYDCPHDFVYVLDFKVSLCHRCTQLSLFNGGKWSVHFLKSAYDVGMLHSGLANNNMIFDQCILRSL</sequence>
<evidence type="ECO:0000313" key="2">
    <source>
        <dbReference type="Proteomes" id="UP000030687"/>
    </source>
</evidence>
<organism evidence="1 2">
    <name type="scientific">Citrus clementina</name>
    <name type="common">Clementine</name>
    <name type="synonym">Citrus deliciosa x Citrus sinensis</name>
    <dbReference type="NCBI Taxonomy" id="85681"/>
    <lineage>
        <taxon>Eukaryota</taxon>
        <taxon>Viridiplantae</taxon>
        <taxon>Streptophyta</taxon>
        <taxon>Embryophyta</taxon>
        <taxon>Tracheophyta</taxon>
        <taxon>Spermatophyta</taxon>
        <taxon>Magnoliopsida</taxon>
        <taxon>eudicotyledons</taxon>
        <taxon>Gunneridae</taxon>
        <taxon>Pentapetalae</taxon>
        <taxon>rosids</taxon>
        <taxon>malvids</taxon>
        <taxon>Sapindales</taxon>
        <taxon>Rutaceae</taxon>
        <taxon>Aurantioideae</taxon>
        <taxon>Citrus</taxon>
    </lineage>
</organism>
<name>V4T2J0_CITCL</name>
<dbReference type="EMBL" id="KI536799">
    <property type="protein sequence ID" value="ESR47347.1"/>
    <property type="molecule type" value="Genomic_DNA"/>
</dbReference>
<proteinExistence type="predicted"/>
<evidence type="ECO:0000313" key="1">
    <source>
        <dbReference type="EMBL" id="ESR47347.1"/>
    </source>
</evidence>
<keyword evidence="2" id="KW-1185">Reference proteome</keyword>
<dbReference type="Gramene" id="ESR47347">
    <property type="protein sequence ID" value="ESR47347"/>
    <property type="gene ID" value="CICLE_v10004074mg"/>
</dbReference>
<gene>
    <name evidence="1" type="ORF">CICLE_v10004074mg</name>
</gene>
<dbReference type="InParanoid" id="V4T2J0"/>
<dbReference type="Proteomes" id="UP000030687">
    <property type="component" value="Unassembled WGS sequence"/>
</dbReference>
<protein>
    <submittedName>
        <fullName evidence="1">Uncharacterized protein</fullName>
    </submittedName>
</protein>
<reference evidence="1 2" key="1">
    <citation type="submission" date="2013-10" db="EMBL/GenBank/DDBJ databases">
        <authorList>
            <consortium name="International Citrus Genome Consortium"/>
            <person name="Jenkins J."/>
            <person name="Schmutz J."/>
            <person name="Prochnik S."/>
            <person name="Rokhsar D."/>
            <person name="Gmitter F."/>
            <person name="Ollitrault P."/>
            <person name="Machado M."/>
            <person name="Talon M."/>
            <person name="Wincker P."/>
            <person name="Jaillon O."/>
            <person name="Morgante M."/>
        </authorList>
    </citation>
    <scope>NUCLEOTIDE SEQUENCE</scope>
    <source>
        <strain evidence="2">cv. Clemenules</strain>
    </source>
</reference>